<organism evidence="2 3">
    <name type="scientific">Desulfurivibrio alkaliphilus (strain DSM 19089 / UNIQEM U267 / AHT2)</name>
    <dbReference type="NCBI Taxonomy" id="589865"/>
    <lineage>
        <taxon>Bacteria</taxon>
        <taxon>Pseudomonadati</taxon>
        <taxon>Thermodesulfobacteriota</taxon>
        <taxon>Desulfobulbia</taxon>
        <taxon>Desulfobulbales</taxon>
        <taxon>Desulfobulbaceae</taxon>
        <taxon>Desulfurivibrio</taxon>
    </lineage>
</organism>
<gene>
    <name evidence="2" type="ordered locus">DaAHT2_0304</name>
</gene>
<dbReference type="eggNOG" id="COG1324">
    <property type="taxonomic scope" value="Bacteria"/>
</dbReference>
<keyword evidence="3" id="KW-1185">Reference proteome</keyword>
<dbReference type="HOGENOM" id="CLU_098807_3_1_7"/>
<dbReference type="OrthoDB" id="37622at2"/>
<dbReference type="GO" id="GO:0010038">
    <property type="term" value="P:response to metal ion"/>
    <property type="evidence" value="ECO:0007669"/>
    <property type="project" value="InterPro"/>
</dbReference>
<dbReference type="InterPro" id="IPR011322">
    <property type="entry name" value="N-reg_PII-like_a/b"/>
</dbReference>
<dbReference type="KEGG" id="dak:DaAHT2_0304"/>
<dbReference type="SUPFAM" id="SSF54913">
    <property type="entry name" value="GlnB-like"/>
    <property type="match status" value="1"/>
</dbReference>
<evidence type="ECO:0000313" key="2">
    <source>
        <dbReference type="EMBL" id="ADH85015.1"/>
    </source>
</evidence>
<dbReference type="EMBL" id="CP001940">
    <property type="protein sequence ID" value="ADH85015.1"/>
    <property type="molecule type" value="Genomic_DNA"/>
</dbReference>
<dbReference type="PANTHER" id="PTHR23419:SF8">
    <property type="entry name" value="FI09726P"/>
    <property type="match status" value="1"/>
</dbReference>
<dbReference type="AlphaFoldDB" id="D6Z6Q6"/>
<comment type="similarity">
    <text evidence="1">Belongs to the CutA family.</text>
</comment>
<dbReference type="FunCoup" id="D6Z6Q6">
    <property type="interactions" value="134"/>
</dbReference>
<dbReference type="Pfam" id="PF03091">
    <property type="entry name" value="CutA1"/>
    <property type="match status" value="1"/>
</dbReference>
<evidence type="ECO:0000256" key="1">
    <source>
        <dbReference type="ARBA" id="ARBA00010169"/>
    </source>
</evidence>
<dbReference type="InterPro" id="IPR015867">
    <property type="entry name" value="N-reg_PII/ATP_PRibTrfase_C"/>
</dbReference>
<proteinExistence type="inferred from homology"/>
<dbReference type="InterPro" id="IPR004323">
    <property type="entry name" value="Ion_tolerance_CutA"/>
</dbReference>
<reference evidence="3" key="1">
    <citation type="submission" date="2010-02" db="EMBL/GenBank/DDBJ databases">
        <title>Complete sequence of Desulfurivibrio alkaliphilus AHT2.</title>
        <authorList>
            <consortium name="US DOE Joint Genome Institute"/>
            <person name="Pitluck S."/>
            <person name="Chertkov O."/>
            <person name="Detter J.C."/>
            <person name="Han C."/>
            <person name="Tapia R."/>
            <person name="Larimer F."/>
            <person name="Land M."/>
            <person name="Hauser L."/>
            <person name="Kyrpides N."/>
            <person name="Mikhailova N."/>
            <person name="Sorokin D.Y."/>
            <person name="Muyzer G."/>
            <person name="Woyke T."/>
        </authorList>
    </citation>
    <scope>NUCLEOTIDE SEQUENCE [LARGE SCALE GENOMIC DNA]</scope>
    <source>
        <strain evidence="3">DSM 19089 / UNIQEM U267 / AHT2</strain>
    </source>
</reference>
<dbReference type="Gene3D" id="3.30.70.120">
    <property type="match status" value="1"/>
</dbReference>
<name>D6Z6Q6_DESAT</name>
<dbReference type="STRING" id="589865.DaAHT2_0304"/>
<dbReference type="RefSeq" id="WP_013162546.1">
    <property type="nucleotide sequence ID" value="NC_014216.1"/>
</dbReference>
<dbReference type="PANTHER" id="PTHR23419">
    <property type="entry name" value="DIVALENT CATION TOLERANCE CUTA-RELATED"/>
    <property type="match status" value="1"/>
</dbReference>
<dbReference type="GO" id="GO:0005507">
    <property type="term" value="F:copper ion binding"/>
    <property type="evidence" value="ECO:0007669"/>
    <property type="project" value="TreeGrafter"/>
</dbReference>
<sequence length="105" mass="12204">MEYLEVVTTVATKEDAERIARTLLEEHLAACVQIVGPITSMYRWQGEIERADEYQCQIKCRADHFKRIEESIARIHPYEVPEVVAHPLPACSSAYEKWLQTELRD</sequence>
<dbReference type="InParanoid" id="D6Z6Q6"/>
<protein>
    <submittedName>
        <fullName evidence="2">CutA1 divalent ion tolerance protein</fullName>
    </submittedName>
</protein>
<evidence type="ECO:0000313" key="3">
    <source>
        <dbReference type="Proteomes" id="UP000001508"/>
    </source>
</evidence>
<dbReference type="Proteomes" id="UP000001508">
    <property type="component" value="Chromosome"/>
</dbReference>
<accession>D6Z6Q6</accession>